<feature type="region of interest" description="Disordered" evidence="8">
    <location>
        <begin position="1"/>
        <end position="44"/>
    </location>
</feature>
<evidence type="ECO:0000256" key="3">
    <source>
        <dbReference type="ARBA" id="ARBA00022618"/>
    </source>
</evidence>
<dbReference type="Gene3D" id="3.40.50.300">
    <property type="entry name" value="P-loop containing nucleotide triphosphate hydrolases"/>
    <property type="match status" value="1"/>
</dbReference>
<dbReference type="GO" id="GO:0005524">
    <property type="term" value="F:ATP binding"/>
    <property type="evidence" value="ECO:0007669"/>
    <property type="project" value="InterPro"/>
</dbReference>
<dbReference type="InterPro" id="IPR027417">
    <property type="entry name" value="P-loop_NTPase"/>
</dbReference>
<dbReference type="Pfam" id="PF00004">
    <property type="entry name" value="AAA"/>
    <property type="match status" value="1"/>
</dbReference>
<dbReference type="GO" id="GO:0051301">
    <property type="term" value="P:cell division"/>
    <property type="evidence" value="ECO:0007669"/>
    <property type="project" value="UniProtKB-UniRule"/>
</dbReference>
<keyword evidence="5" id="KW-0539">Nucleus</keyword>
<evidence type="ECO:0000256" key="5">
    <source>
        <dbReference type="ARBA" id="ARBA00023242"/>
    </source>
</evidence>
<keyword evidence="3 10" id="KW-0132">Cell division</keyword>
<comment type="similarity">
    <text evidence="2 7">Belongs to the CDC6/cdc18 family.</text>
</comment>
<evidence type="ECO:0000256" key="2">
    <source>
        <dbReference type="ARBA" id="ARBA00006184"/>
    </source>
</evidence>
<evidence type="ECO:0000256" key="7">
    <source>
        <dbReference type="PIRNR" id="PIRNR001767"/>
    </source>
</evidence>
<sequence>MTNNKRKQAAIDENDGVPLKRKATEQQFNQSKTETAKKDSQDKTNIYQSAKTVFRRAAVPSRLIGRGQERETISQFWRDHVLSNKPGCLYISGMPGTGKTAMLTEVMRAMENEIDQLDFTVKTVMINCMSMKEPKQIYVKLVESWKSTNAVVQADVIKQAHELMNAKKDVLNVVVLDEIDSLKTKEQDVLYKVFEWASLPNSRLVLIGIANALDLTDRILPRLRAKNCEPQLLNFNPYTVSEISCIIKDRLYSLVDNPTKDTPLPLFQPAAIELCSRKVAASMGDLRTALDICRQAVELAEMEQKKLILSDKNQNIPESKVTIGHVMKVLNFVFGNPTVQKLKQLSLPQKVVLVVFSIMQKSNKQITLGKFREQYSSIFTDNRDNLITGVSRTELNDLLSMLETASILSLGKNKEERARKIQLHAQENEIIQMVEDMPILKNWMIERLKERGLQ</sequence>
<accession>A0A1X0R902</accession>
<organism evidence="10">
    <name type="scientific">Rhizopus microsporus var. microsporus</name>
    <dbReference type="NCBI Taxonomy" id="86635"/>
    <lineage>
        <taxon>Eukaryota</taxon>
        <taxon>Fungi</taxon>
        <taxon>Fungi incertae sedis</taxon>
        <taxon>Mucoromycota</taxon>
        <taxon>Mucoromycotina</taxon>
        <taxon>Mucoromycetes</taxon>
        <taxon>Mucorales</taxon>
        <taxon>Mucorineae</taxon>
        <taxon>Rhizopodaceae</taxon>
        <taxon>Rhizopus</taxon>
    </lineage>
</organism>
<dbReference type="Gene3D" id="1.10.8.60">
    <property type="match status" value="1"/>
</dbReference>
<gene>
    <name evidence="10" type="ORF">BCV72DRAFT_303637</name>
</gene>
<dbReference type="InterPro" id="IPR015163">
    <property type="entry name" value="Cdc6_C"/>
</dbReference>
<dbReference type="AlphaFoldDB" id="A0A1X0R902"/>
<dbReference type="PIRSF" id="PIRSF001767">
    <property type="entry name" value="Cdc6"/>
    <property type="match status" value="1"/>
</dbReference>
<evidence type="ECO:0000256" key="1">
    <source>
        <dbReference type="ARBA" id="ARBA00004123"/>
    </source>
</evidence>
<dbReference type="FunFam" id="3.40.50.300:FF:000547">
    <property type="entry name" value="Cell division control protein"/>
    <property type="match status" value="1"/>
</dbReference>
<dbReference type="GO" id="GO:0006270">
    <property type="term" value="P:DNA replication initiation"/>
    <property type="evidence" value="ECO:0007669"/>
    <property type="project" value="UniProtKB-UniRule"/>
</dbReference>
<keyword evidence="4" id="KW-0235">DNA replication</keyword>
<dbReference type="EMBL" id="KV921887">
    <property type="protein sequence ID" value="ORE08539.1"/>
    <property type="molecule type" value="Genomic_DNA"/>
</dbReference>
<dbReference type="SMART" id="SM00382">
    <property type="entry name" value="AAA"/>
    <property type="match status" value="1"/>
</dbReference>
<dbReference type="GO" id="GO:0016887">
    <property type="term" value="F:ATP hydrolysis activity"/>
    <property type="evidence" value="ECO:0007669"/>
    <property type="project" value="InterPro"/>
</dbReference>
<evidence type="ECO:0000256" key="4">
    <source>
        <dbReference type="ARBA" id="ARBA00022705"/>
    </source>
</evidence>
<dbReference type="GO" id="GO:0003688">
    <property type="term" value="F:DNA replication origin binding"/>
    <property type="evidence" value="ECO:0007669"/>
    <property type="project" value="TreeGrafter"/>
</dbReference>
<protein>
    <recommendedName>
        <fullName evidence="7">Cell division control protein</fullName>
    </recommendedName>
</protein>
<comment type="subcellular location">
    <subcellularLocation>
        <location evidence="1">Nucleus</location>
    </subcellularLocation>
</comment>
<keyword evidence="6" id="KW-0131">Cell cycle</keyword>
<dbReference type="Pfam" id="PF22606">
    <property type="entry name" value="Cdc6-ORC-like_ATPase_lid"/>
    <property type="match status" value="1"/>
</dbReference>
<evidence type="ECO:0000256" key="8">
    <source>
        <dbReference type="SAM" id="MobiDB-lite"/>
    </source>
</evidence>
<dbReference type="CDD" id="cd00009">
    <property type="entry name" value="AAA"/>
    <property type="match status" value="1"/>
</dbReference>
<dbReference type="InterPro" id="IPR016314">
    <property type="entry name" value="Cdc6/18"/>
</dbReference>
<dbReference type="Proteomes" id="UP000242414">
    <property type="component" value="Unassembled WGS sequence"/>
</dbReference>
<dbReference type="InterPro" id="IPR003593">
    <property type="entry name" value="AAA+_ATPase"/>
</dbReference>
<dbReference type="Pfam" id="PF09079">
    <property type="entry name" value="WHD_Cdc6"/>
    <property type="match status" value="1"/>
</dbReference>
<dbReference type="OrthoDB" id="1926878at2759"/>
<evidence type="ECO:0000313" key="10">
    <source>
        <dbReference type="EMBL" id="ORE08539.1"/>
    </source>
</evidence>
<evidence type="ECO:0000256" key="6">
    <source>
        <dbReference type="ARBA" id="ARBA00023306"/>
    </source>
</evidence>
<dbReference type="SUPFAM" id="SSF52540">
    <property type="entry name" value="P-loop containing nucleoside triphosphate hydrolases"/>
    <property type="match status" value="1"/>
</dbReference>
<dbReference type="GO" id="GO:0005634">
    <property type="term" value="C:nucleus"/>
    <property type="evidence" value="ECO:0007669"/>
    <property type="project" value="UniProtKB-SubCell"/>
</dbReference>
<feature type="domain" description="AAA+ ATPase" evidence="9">
    <location>
        <begin position="85"/>
        <end position="229"/>
    </location>
</feature>
<name>A0A1X0R902_RHIZD</name>
<dbReference type="InterPro" id="IPR050311">
    <property type="entry name" value="ORC1/CDC6"/>
</dbReference>
<dbReference type="InterPro" id="IPR036388">
    <property type="entry name" value="WH-like_DNA-bd_sf"/>
</dbReference>
<reference evidence="10" key="1">
    <citation type="journal article" date="2016" name="Proc. Natl. Acad. Sci. U.S.A.">
        <title>Lipid metabolic changes in an early divergent fungus govern the establishment of a mutualistic symbiosis with endobacteria.</title>
        <authorList>
            <person name="Lastovetsky O.A."/>
            <person name="Gaspar M.L."/>
            <person name="Mondo S.J."/>
            <person name="LaButti K.M."/>
            <person name="Sandor L."/>
            <person name="Grigoriev I.V."/>
            <person name="Henry S.A."/>
            <person name="Pawlowska T.E."/>
        </authorList>
    </citation>
    <scope>NUCLEOTIDE SEQUENCE [LARGE SCALE GENOMIC DNA]</scope>
    <source>
        <strain evidence="10">ATCC 52814</strain>
    </source>
</reference>
<dbReference type="VEuPathDB" id="FungiDB:BCV72DRAFT_303637"/>
<dbReference type="InterPro" id="IPR003959">
    <property type="entry name" value="ATPase_AAA_core"/>
</dbReference>
<dbReference type="InterPro" id="IPR054425">
    <property type="entry name" value="Cdc6_ORC1-like_ATPase_lid"/>
</dbReference>
<evidence type="ECO:0000259" key="9">
    <source>
        <dbReference type="SMART" id="SM00382"/>
    </source>
</evidence>
<proteinExistence type="inferred from homology"/>
<dbReference type="PANTHER" id="PTHR10763">
    <property type="entry name" value="CELL DIVISION CONTROL PROTEIN 6-RELATED"/>
    <property type="match status" value="1"/>
</dbReference>
<dbReference type="PANTHER" id="PTHR10763:SF26">
    <property type="entry name" value="CELL DIVISION CONTROL PROTEIN 6 HOMOLOG"/>
    <property type="match status" value="1"/>
</dbReference>
<dbReference type="Gene3D" id="1.10.10.10">
    <property type="entry name" value="Winged helix-like DNA-binding domain superfamily/Winged helix DNA-binding domain"/>
    <property type="match status" value="1"/>
</dbReference>
<dbReference type="GO" id="GO:0033314">
    <property type="term" value="P:mitotic DNA replication checkpoint signaling"/>
    <property type="evidence" value="ECO:0007669"/>
    <property type="project" value="TreeGrafter"/>
</dbReference>